<gene>
    <name evidence="1" type="ORF">CA982_14505</name>
</gene>
<keyword evidence="2" id="KW-1185">Reference proteome</keyword>
<reference evidence="1 2" key="1">
    <citation type="submission" date="2017-05" db="EMBL/GenBank/DDBJ databases">
        <title>Biotechnological potential of actinobacteria isolated from South African environments.</title>
        <authorList>
            <person name="Le Roes-Hill M."/>
            <person name="Prins A."/>
            <person name="Durrell K.A."/>
        </authorList>
    </citation>
    <scope>NUCLEOTIDE SEQUENCE [LARGE SCALE GENOMIC DNA]</scope>
    <source>
        <strain evidence="1">BS2</strain>
    </source>
</reference>
<dbReference type="EMBL" id="NGFO01000016">
    <property type="protein sequence ID" value="OUC77919.1"/>
    <property type="molecule type" value="Genomic_DNA"/>
</dbReference>
<dbReference type="OrthoDB" id="4377275at2"/>
<dbReference type="AlphaFoldDB" id="A0A2C9ZKL3"/>
<evidence type="ECO:0000313" key="1">
    <source>
        <dbReference type="EMBL" id="OUC77919.1"/>
    </source>
</evidence>
<protein>
    <submittedName>
        <fullName evidence="1">Uncharacterized protein</fullName>
    </submittedName>
</protein>
<dbReference type="STRING" id="417102.CA982_14505"/>
<dbReference type="Proteomes" id="UP000194632">
    <property type="component" value="Unassembled WGS sequence"/>
</dbReference>
<organism evidence="1 2">
    <name type="scientific">Gordonia lacunae</name>
    <dbReference type="NCBI Taxonomy" id="417102"/>
    <lineage>
        <taxon>Bacteria</taxon>
        <taxon>Bacillati</taxon>
        <taxon>Actinomycetota</taxon>
        <taxon>Actinomycetes</taxon>
        <taxon>Mycobacteriales</taxon>
        <taxon>Gordoniaceae</taxon>
        <taxon>Gordonia</taxon>
    </lineage>
</organism>
<comment type="caution">
    <text evidence="1">The sequence shown here is derived from an EMBL/GenBank/DDBJ whole genome shotgun (WGS) entry which is preliminary data.</text>
</comment>
<evidence type="ECO:0000313" key="2">
    <source>
        <dbReference type="Proteomes" id="UP000194632"/>
    </source>
</evidence>
<sequence length="105" mass="12158">MDARPRLHVTQRAILTEDDNGVWTGRYGGEKWSVTADSEEHALQRLREKLESLLDDDERTARIIALGEQAAQGSYTEEGFEARFINQEAYEDRMIEAMETYFDQD</sequence>
<name>A0A2C9ZKL3_9ACTN</name>
<accession>A0A2C9ZKL3</accession>
<proteinExistence type="predicted"/>